<dbReference type="GO" id="GO:0005385">
    <property type="term" value="F:zinc ion transmembrane transporter activity"/>
    <property type="evidence" value="ECO:0007669"/>
    <property type="project" value="TreeGrafter"/>
</dbReference>
<keyword evidence="3" id="KW-0813">Transport</keyword>
<dbReference type="PANTHER" id="PTHR11562:SF17">
    <property type="entry name" value="RE54080P-RELATED"/>
    <property type="match status" value="1"/>
</dbReference>
<evidence type="ECO:0000256" key="5">
    <source>
        <dbReference type="ARBA" id="ARBA00022989"/>
    </source>
</evidence>
<name>A0A645I1D9_9ZZZZ</name>
<organism evidence="11">
    <name type="scientific">bioreactor metagenome</name>
    <dbReference type="NCBI Taxonomy" id="1076179"/>
    <lineage>
        <taxon>unclassified sequences</taxon>
        <taxon>metagenomes</taxon>
        <taxon>ecological metagenomes</taxon>
    </lineage>
</organism>
<evidence type="ECO:0000256" key="6">
    <source>
        <dbReference type="ARBA" id="ARBA00023065"/>
    </source>
</evidence>
<comment type="caution">
    <text evidence="11">The sequence shown here is derived from an EMBL/GenBank/DDBJ whole genome shotgun (WGS) entry which is preliminary data.</text>
</comment>
<feature type="domain" description="Cation efflux protein cytoplasmic" evidence="10">
    <location>
        <begin position="87"/>
        <end position="161"/>
    </location>
</feature>
<keyword evidence="5 8" id="KW-1133">Transmembrane helix</keyword>
<evidence type="ECO:0000256" key="2">
    <source>
        <dbReference type="ARBA" id="ARBA00008873"/>
    </source>
</evidence>
<dbReference type="SUPFAM" id="SSF161111">
    <property type="entry name" value="Cation efflux protein transmembrane domain-like"/>
    <property type="match status" value="1"/>
</dbReference>
<dbReference type="SUPFAM" id="SSF160240">
    <property type="entry name" value="Cation efflux protein cytoplasmic domain-like"/>
    <property type="match status" value="1"/>
</dbReference>
<comment type="subcellular location">
    <subcellularLocation>
        <location evidence="1">Membrane</location>
        <topology evidence="1">Multi-pass membrane protein</topology>
    </subcellularLocation>
</comment>
<evidence type="ECO:0000256" key="1">
    <source>
        <dbReference type="ARBA" id="ARBA00004141"/>
    </source>
</evidence>
<gene>
    <name evidence="11" type="primary">czcD_26</name>
    <name evidence="11" type="ORF">SDC9_192127</name>
</gene>
<dbReference type="Gene3D" id="1.20.1510.10">
    <property type="entry name" value="Cation efflux protein transmembrane domain"/>
    <property type="match status" value="1"/>
</dbReference>
<dbReference type="Pfam" id="PF01545">
    <property type="entry name" value="Cation_efflux"/>
    <property type="match status" value="1"/>
</dbReference>
<evidence type="ECO:0000259" key="9">
    <source>
        <dbReference type="Pfam" id="PF01545"/>
    </source>
</evidence>
<keyword evidence="7 8" id="KW-0472">Membrane</keyword>
<feature type="transmembrane region" description="Helical" evidence="8">
    <location>
        <begin position="58"/>
        <end position="75"/>
    </location>
</feature>
<keyword evidence="4 8" id="KW-0812">Transmembrane</keyword>
<dbReference type="EMBL" id="VSSQ01103777">
    <property type="protein sequence ID" value="MPN44562.1"/>
    <property type="molecule type" value="Genomic_DNA"/>
</dbReference>
<dbReference type="InterPro" id="IPR036837">
    <property type="entry name" value="Cation_efflux_CTD_sf"/>
</dbReference>
<evidence type="ECO:0000256" key="7">
    <source>
        <dbReference type="ARBA" id="ARBA00023136"/>
    </source>
</evidence>
<evidence type="ECO:0000256" key="8">
    <source>
        <dbReference type="SAM" id="Phobius"/>
    </source>
</evidence>
<comment type="similarity">
    <text evidence="2">Belongs to the cation diffusion facilitator (CDF) transporter (TC 2.A.4) family. SLC30A subfamily.</text>
</comment>
<dbReference type="AlphaFoldDB" id="A0A645I1D9"/>
<keyword evidence="6" id="KW-0406">Ion transport</keyword>
<dbReference type="Pfam" id="PF16916">
    <property type="entry name" value="ZT_dimer"/>
    <property type="match status" value="1"/>
</dbReference>
<dbReference type="InterPro" id="IPR002524">
    <property type="entry name" value="Cation_efflux"/>
</dbReference>
<dbReference type="InterPro" id="IPR027469">
    <property type="entry name" value="Cation_efflux_TMD_sf"/>
</dbReference>
<evidence type="ECO:0000256" key="3">
    <source>
        <dbReference type="ARBA" id="ARBA00022448"/>
    </source>
</evidence>
<dbReference type="InterPro" id="IPR058533">
    <property type="entry name" value="Cation_efflux_TM"/>
</dbReference>
<evidence type="ECO:0000256" key="4">
    <source>
        <dbReference type="ARBA" id="ARBA00022692"/>
    </source>
</evidence>
<dbReference type="PANTHER" id="PTHR11562">
    <property type="entry name" value="CATION EFFLUX PROTEIN/ ZINC TRANSPORTER"/>
    <property type="match status" value="1"/>
</dbReference>
<evidence type="ECO:0000313" key="11">
    <source>
        <dbReference type="EMBL" id="MPN44562.1"/>
    </source>
</evidence>
<evidence type="ECO:0000259" key="10">
    <source>
        <dbReference type="Pfam" id="PF16916"/>
    </source>
</evidence>
<dbReference type="InterPro" id="IPR027470">
    <property type="entry name" value="Cation_efflux_CTD"/>
</dbReference>
<reference evidence="11" key="1">
    <citation type="submission" date="2019-08" db="EMBL/GenBank/DDBJ databases">
        <authorList>
            <person name="Kucharzyk K."/>
            <person name="Murdoch R.W."/>
            <person name="Higgins S."/>
            <person name="Loffler F."/>
        </authorList>
    </citation>
    <scope>NUCLEOTIDE SEQUENCE</scope>
</reference>
<accession>A0A645I1D9</accession>
<dbReference type="InterPro" id="IPR050681">
    <property type="entry name" value="CDF/SLC30A"/>
</dbReference>
<dbReference type="NCBIfam" id="TIGR01297">
    <property type="entry name" value="CDF"/>
    <property type="match status" value="1"/>
</dbReference>
<feature type="domain" description="Cation efflux protein transmembrane" evidence="9">
    <location>
        <begin position="2"/>
        <end position="83"/>
    </location>
</feature>
<protein>
    <submittedName>
        <fullName evidence="11">Cadmium, cobalt and zinc/H(+)-K(+) antiporter</fullName>
    </submittedName>
</protein>
<proteinExistence type="inferred from homology"/>
<sequence length="175" mass="19425">MGLIINVVGAILLQEESKKNLNIKGAFLHIIGDLLGSIGTILAGAIILIWKFYLADPIISIIIALLILYSSINLIKESVNVLMESSPSHIKVDEIKKTLLEISDIIDIHDLHVWSISSEKIALSAHIVANTKDNKTILFEINSVLKEKFDIGNSTIQIEPEDYGQNECMPDFDKF</sequence>
<dbReference type="GO" id="GO:0005886">
    <property type="term" value="C:plasma membrane"/>
    <property type="evidence" value="ECO:0007669"/>
    <property type="project" value="TreeGrafter"/>
</dbReference>
<feature type="transmembrane region" description="Helical" evidence="8">
    <location>
        <begin position="26"/>
        <end position="52"/>
    </location>
</feature>